<name>A0A1D2MLP6_ORCCI</name>
<gene>
    <name evidence="3" type="ORF">Ocin01_12887</name>
</gene>
<keyword evidence="4" id="KW-1185">Reference proteome</keyword>
<feature type="signal peptide" evidence="2">
    <location>
        <begin position="1"/>
        <end position="19"/>
    </location>
</feature>
<feature type="region of interest" description="Disordered" evidence="1">
    <location>
        <begin position="41"/>
        <end position="77"/>
    </location>
</feature>
<comment type="caution">
    <text evidence="3">The sequence shown here is derived from an EMBL/GenBank/DDBJ whole genome shotgun (WGS) entry which is preliminary data.</text>
</comment>
<evidence type="ECO:0000313" key="3">
    <source>
        <dbReference type="EMBL" id="ODM93795.1"/>
    </source>
</evidence>
<evidence type="ECO:0000313" key="4">
    <source>
        <dbReference type="Proteomes" id="UP000094527"/>
    </source>
</evidence>
<dbReference type="Proteomes" id="UP000094527">
    <property type="component" value="Unassembled WGS sequence"/>
</dbReference>
<feature type="compositionally biased region" description="Low complexity" evidence="1">
    <location>
        <begin position="62"/>
        <end position="76"/>
    </location>
</feature>
<dbReference type="AlphaFoldDB" id="A0A1D2MLP6"/>
<evidence type="ECO:0000256" key="1">
    <source>
        <dbReference type="SAM" id="MobiDB-lite"/>
    </source>
</evidence>
<organism evidence="3 4">
    <name type="scientific">Orchesella cincta</name>
    <name type="common">Springtail</name>
    <name type="synonym">Podura cincta</name>
    <dbReference type="NCBI Taxonomy" id="48709"/>
    <lineage>
        <taxon>Eukaryota</taxon>
        <taxon>Metazoa</taxon>
        <taxon>Ecdysozoa</taxon>
        <taxon>Arthropoda</taxon>
        <taxon>Hexapoda</taxon>
        <taxon>Collembola</taxon>
        <taxon>Entomobryomorpha</taxon>
        <taxon>Entomobryoidea</taxon>
        <taxon>Orchesellidae</taxon>
        <taxon>Orchesellinae</taxon>
        <taxon>Orchesella</taxon>
    </lineage>
</organism>
<feature type="compositionally biased region" description="Polar residues" evidence="1">
    <location>
        <begin position="41"/>
        <end position="61"/>
    </location>
</feature>
<accession>A0A1D2MLP6</accession>
<feature type="chain" id="PRO_5008904225" evidence="2">
    <location>
        <begin position="20"/>
        <end position="287"/>
    </location>
</feature>
<protein>
    <submittedName>
        <fullName evidence="3">LIM domain-binding protein 3</fullName>
    </submittedName>
</protein>
<dbReference type="EMBL" id="LJIJ01000912">
    <property type="protein sequence ID" value="ODM93795.1"/>
    <property type="molecule type" value="Genomic_DNA"/>
</dbReference>
<proteinExistence type="predicted"/>
<sequence length="287" mass="30845">MHIFLQILSIYCFTQAVIAVSPKSQLGLKSHNIRKRYVNPMPSSYQTATPSAEYTSSYQTETPTTGYTSSYQTGTPPTSYPSYQGAPASQYSSQLQLGCDCTQNCYFSTKPCTKTDYPTGCTLQDCTADDTELIGYTCFCTSTFFPGGCVYPYDGTQRCVDAATNLCSCNGISQSPDDCSMDVCDHGEKPTCTTRCICHPTDYTRQPCGCVTTTISTVDTTLQSTNAVTSNFLNSIQSTSSFPSSNRILAGKGNSINSGHSKSVGSLSTGSKNVQAELLALEALLNH</sequence>
<keyword evidence="2" id="KW-0732">Signal</keyword>
<reference evidence="3 4" key="1">
    <citation type="journal article" date="2016" name="Genome Biol. Evol.">
        <title>Gene Family Evolution Reflects Adaptation to Soil Environmental Stressors in the Genome of the Collembolan Orchesella cincta.</title>
        <authorList>
            <person name="Faddeeva-Vakhrusheva A."/>
            <person name="Derks M.F."/>
            <person name="Anvar S.Y."/>
            <person name="Agamennone V."/>
            <person name="Suring W."/>
            <person name="Smit S."/>
            <person name="van Straalen N.M."/>
            <person name="Roelofs D."/>
        </authorList>
    </citation>
    <scope>NUCLEOTIDE SEQUENCE [LARGE SCALE GENOMIC DNA]</scope>
    <source>
        <tissue evidence="3">Mixed pool</tissue>
    </source>
</reference>
<evidence type="ECO:0000256" key="2">
    <source>
        <dbReference type="SAM" id="SignalP"/>
    </source>
</evidence>